<accession>A0A3S5A3C6</accession>
<proteinExistence type="predicted"/>
<reference evidence="2" key="1">
    <citation type="submission" date="2018-11" db="EMBL/GenBank/DDBJ databases">
        <authorList>
            <consortium name="Pathogen Informatics"/>
        </authorList>
    </citation>
    <scope>NUCLEOTIDE SEQUENCE</scope>
</reference>
<evidence type="ECO:0000313" key="3">
    <source>
        <dbReference type="Proteomes" id="UP000784294"/>
    </source>
</evidence>
<dbReference type="EMBL" id="CAAALY010038166">
    <property type="protein sequence ID" value="VEL18691.1"/>
    <property type="molecule type" value="Genomic_DNA"/>
</dbReference>
<keyword evidence="3" id="KW-1185">Reference proteome</keyword>
<protein>
    <submittedName>
        <fullName evidence="2">Uncharacterized protein</fullName>
    </submittedName>
</protein>
<name>A0A3S5A3C6_9PLAT</name>
<dbReference type="AlphaFoldDB" id="A0A3S5A3C6"/>
<evidence type="ECO:0000256" key="1">
    <source>
        <dbReference type="SAM" id="MobiDB-lite"/>
    </source>
</evidence>
<gene>
    <name evidence="2" type="ORF">PXEA_LOCUS12131</name>
</gene>
<evidence type="ECO:0000313" key="2">
    <source>
        <dbReference type="EMBL" id="VEL18691.1"/>
    </source>
</evidence>
<organism evidence="2 3">
    <name type="scientific">Protopolystoma xenopodis</name>
    <dbReference type="NCBI Taxonomy" id="117903"/>
    <lineage>
        <taxon>Eukaryota</taxon>
        <taxon>Metazoa</taxon>
        <taxon>Spiralia</taxon>
        <taxon>Lophotrochozoa</taxon>
        <taxon>Platyhelminthes</taxon>
        <taxon>Monogenea</taxon>
        <taxon>Polyopisthocotylea</taxon>
        <taxon>Polystomatidea</taxon>
        <taxon>Polystomatidae</taxon>
        <taxon>Protopolystoma</taxon>
    </lineage>
</organism>
<sequence>MWIRRACLFRPVATYRRVTTKVPMTRQKDESDSWAILASRTDSVSRTRWIQVCSPASVRQAIRAESVKFPHQSRSGRLGWSGPTVIGPVLAKPATRRPTKNVGERARSTSRDNPVQVRVESSASRLAM</sequence>
<comment type="caution">
    <text evidence="2">The sequence shown here is derived from an EMBL/GenBank/DDBJ whole genome shotgun (WGS) entry which is preliminary data.</text>
</comment>
<feature type="region of interest" description="Disordered" evidence="1">
    <location>
        <begin position="72"/>
        <end position="128"/>
    </location>
</feature>
<dbReference type="Proteomes" id="UP000784294">
    <property type="component" value="Unassembled WGS sequence"/>
</dbReference>
<feature type="compositionally biased region" description="Polar residues" evidence="1">
    <location>
        <begin position="119"/>
        <end position="128"/>
    </location>
</feature>